<evidence type="ECO:0000313" key="2">
    <source>
        <dbReference type="Proteomes" id="UP000789405"/>
    </source>
</evidence>
<comment type="caution">
    <text evidence="1">The sequence shown here is derived from an EMBL/GenBank/DDBJ whole genome shotgun (WGS) entry which is preliminary data.</text>
</comment>
<dbReference type="AlphaFoldDB" id="A0A9N9N3A7"/>
<dbReference type="EMBL" id="CAJVPY010008706">
    <property type="protein sequence ID" value="CAG8699676.1"/>
    <property type="molecule type" value="Genomic_DNA"/>
</dbReference>
<name>A0A9N9N3A7_9GLOM</name>
<organism evidence="1 2">
    <name type="scientific">Dentiscutata erythropus</name>
    <dbReference type="NCBI Taxonomy" id="1348616"/>
    <lineage>
        <taxon>Eukaryota</taxon>
        <taxon>Fungi</taxon>
        <taxon>Fungi incertae sedis</taxon>
        <taxon>Mucoromycota</taxon>
        <taxon>Glomeromycotina</taxon>
        <taxon>Glomeromycetes</taxon>
        <taxon>Diversisporales</taxon>
        <taxon>Gigasporaceae</taxon>
        <taxon>Dentiscutata</taxon>
    </lineage>
</organism>
<feature type="non-terminal residue" evidence="1">
    <location>
        <position position="1"/>
    </location>
</feature>
<proteinExistence type="predicted"/>
<sequence length="200" mass="22822">MSEINTVTTMVSLADEIKKHNTEKLISFLKEQDLEEKLHSYGMPGGPASDFADFTKECKEKKLCSFSSYHLVSEVGIKLRLWSYGTLLMTSLESMRNEYISTILHTALHITEDKSEDLICIMEDKIQQKLIEGFAHNIKQLESLYKQTRENRSGILQASKAPFSIEFTKESLDKSSEEYQTLHKGLKKVLGIIVGLLKDR</sequence>
<dbReference type="OrthoDB" id="2435997at2759"/>
<gene>
    <name evidence="1" type="ORF">DERYTH_LOCUS12908</name>
</gene>
<evidence type="ECO:0000313" key="1">
    <source>
        <dbReference type="EMBL" id="CAG8699676.1"/>
    </source>
</evidence>
<protein>
    <submittedName>
        <fullName evidence="1">20926_t:CDS:1</fullName>
    </submittedName>
</protein>
<keyword evidence="2" id="KW-1185">Reference proteome</keyword>
<reference evidence="1" key="1">
    <citation type="submission" date="2021-06" db="EMBL/GenBank/DDBJ databases">
        <authorList>
            <person name="Kallberg Y."/>
            <person name="Tangrot J."/>
            <person name="Rosling A."/>
        </authorList>
    </citation>
    <scope>NUCLEOTIDE SEQUENCE</scope>
    <source>
        <strain evidence="1">MA453B</strain>
    </source>
</reference>
<dbReference type="Proteomes" id="UP000789405">
    <property type="component" value="Unassembled WGS sequence"/>
</dbReference>
<accession>A0A9N9N3A7</accession>